<dbReference type="RefSeq" id="WP_376884737.1">
    <property type="nucleotide sequence ID" value="NZ_JBHUHR010000021.1"/>
</dbReference>
<evidence type="ECO:0000313" key="1">
    <source>
        <dbReference type="EMBL" id="MFD2034508.1"/>
    </source>
</evidence>
<comment type="caution">
    <text evidence="1">The sequence shown here is derived from an EMBL/GenBank/DDBJ whole genome shotgun (WGS) entry which is preliminary data.</text>
</comment>
<gene>
    <name evidence="1" type="ORF">ACFSKL_06895</name>
</gene>
<dbReference type="EMBL" id="JBHUHR010000021">
    <property type="protein sequence ID" value="MFD2034508.1"/>
    <property type="molecule type" value="Genomic_DNA"/>
</dbReference>
<organism evidence="1 2">
    <name type="scientific">Belliella marina</name>
    <dbReference type="NCBI Taxonomy" id="1644146"/>
    <lineage>
        <taxon>Bacteria</taxon>
        <taxon>Pseudomonadati</taxon>
        <taxon>Bacteroidota</taxon>
        <taxon>Cytophagia</taxon>
        <taxon>Cytophagales</taxon>
        <taxon>Cyclobacteriaceae</taxon>
        <taxon>Belliella</taxon>
    </lineage>
</organism>
<evidence type="ECO:0000313" key="2">
    <source>
        <dbReference type="Proteomes" id="UP001597361"/>
    </source>
</evidence>
<proteinExistence type="predicted"/>
<sequence>MIFSKRDEREETVLWTVLASSQVAGRVRIAGTTSMPGSMTLPLGDGLG</sequence>
<keyword evidence="2" id="KW-1185">Reference proteome</keyword>
<dbReference type="Proteomes" id="UP001597361">
    <property type="component" value="Unassembled WGS sequence"/>
</dbReference>
<name>A0ABW4VKV5_9BACT</name>
<reference evidence="2" key="1">
    <citation type="journal article" date="2019" name="Int. J. Syst. Evol. Microbiol.">
        <title>The Global Catalogue of Microorganisms (GCM) 10K type strain sequencing project: providing services to taxonomists for standard genome sequencing and annotation.</title>
        <authorList>
            <consortium name="The Broad Institute Genomics Platform"/>
            <consortium name="The Broad Institute Genome Sequencing Center for Infectious Disease"/>
            <person name="Wu L."/>
            <person name="Ma J."/>
        </authorList>
    </citation>
    <scope>NUCLEOTIDE SEQUENCE [LARGE SCALE GENOMIC DNA]</scope>
    <source>
        <strain evidence="2">CGMCC 1.15180</strain>
    </source>
</reference>
<protein>
    <submittedName>
        <fullName evidence="1">Uncharacterized protein</fullName>
    </submittedName>
</protein>
<accession>A0ABW4VKV5</accession>